<accession>A0AAW1G287</accession>
<sequence length="269" mass="29756">MEVNYLVWYFLPTAVMVPPLGLPANALVIRLLLGKPGICSTSEIFFLNLALFDMLFCLFFLVEFVLFVCDPTMAASNFVVWGLNQAGGPLLLCLMGLDSYMAVCHPLVFLRLKDPKLRLSACSVVCVVGAVACCLVKFSAKLKWYVISGILCGATAIMTTCNILILRSLRQLGPGRKEVHPVKKRAFKTVLTASVLVNVHYLPPVGEYLLRQFGPSQFKPFSFLTCVAWIALSTASFVQPLCYLVRTGQLPKLRCDRGDGLKRPDPRET</sequence>
<keyword evidence="3 9" id="KW-1133">Transmembrane helix</keyword>
<evidence type="ECO:0000256" key="8">
    <source>
        <dbReference type="ARBA" id="ARBA00023224"/>
    </source>
</evidence>
<reference evidence="11 12" key="1">
    <citation type="journal article" date="2024" name="Genome Biol. Evol.">
        <title>Chromosome-level genome assembly of the viviparous eelpout Zoarces viviparus.</title>
        <authorList>
            <person name="Fuhrmann N."/>
            <person name="Brasseur M.V."/>
            <person name="Bakowski C.E."/>
            <person name="Podsiadlowski L."/>
            <person name="Prost S."/>
            <person name="Krehenwinkel H."/>
            <person name="Mayer C."/>
        </authorList>
    </citation>
    <scope>NUCLEOTIDE SEQUENCE [LARGE SCALE GENOMIC DNA]</scope>
    <source>
        <strain evidence="11">NO-MEL_2022_Ind0_liver</strain>
    </source>
</reference>
<name>A0AAW1G287_ZOAVI</name>
<feature type="transmembrane region" description="Helical" evidence="9">
    <location>
        <begin position="6"/>
        <end position="33"/>
    </location>
</feature>
<evidence type="ECO:0000256" key="2">
    <source>
        <dbReference type="ARBA" id="ARBA00022692"/>
    </source>
</evidence>
<protein>
    <recommendedName>
        <fullName evidence="10">G-protein coupled receptors family 1 profile domain-containing protein</fullName>
    </recommendedName>
</protein>
<dbReference type="Gene3D" id="1.20.1070.10">
    <property type="entry name" value="Rhodopsin 7-helix transmembrane proteins"/>
    <property type="match status" value="1"/>
</dbReference>
<dbReference type="Pfam" id="PF00001">
    <property type="entry name" value="7tm_1"/>
    <property type="match status" value="1"/>
</dbReference>
<feature type="transmembrane region" description="Helical" evidence="9">
    <location>
        <begin position="45"/>
        <end position="68"/>
    </location>
</feature>
<dbReference type="GO" id="GO:0004930">
    <property type="term" value="F:G protein-coupled receptor activity"/>
    <property type="evidence" value="ECO:0007669"/>
    <property type="project" value="UniProtKB-KW"/>
</dbReference>
<dbReference type="SUPFAM" id="SSF81321">
    <property type="entry name" value="Family A G protein-coupled receptor-like"/>
    <property type="match status" value="1"/>
</dbReference>
<evidence type="ECO:0000256" key="7">
    <source>
        <dbReference type="ARBA" id="ARBA00023180"/>
    </source>
</evidence>
<keyword evidence="4" id="KW-0297">G-protein coupled receptor</keyword>
<dbReference type="PROSITE" id="PS50262">
    <property type="entry name" value="G_PROTEIN_RECEP_F1_2"/>
    <property type="match status" value="1"/>
</dbReference>
<feature type="domain" description="G-protein coupled receptors family 1 profile" evidence="10">
    <location>
        <begin position="24"/>
        <end position="107"/>
    </location>
</feature>
<evidence type="ECO:0000256" key="5">
    <source>
        <dbReference type="ARBA" id="ARBA00023136"/>
    </source>
</evidence>
<dbReference type="InterPro" id="IPR000276">
    <property type="entry name" value="GPCR_Rhodpsn"/>
</dbReference>
<comment type="caution">
    <text evidence="11">The sequence shown here is derived from an EMBL/GenBank/DDBJ whole genome shotgun (WGS) entry which is preliminary data.</text>
</comment>
<evidence type="ECO:0000256" key="4">
    <source>
        <dbReference type="ARBA" id="ARBA00023040"/>
    </source>
</evidence>
<gene>
    <name evidence="11" type="ORF">VZT92_003360</name>
</gene>
<keyword evidence="8" id="KW-0807">Transducer</keyword>
<feature type="transmembrane region" description="Helical" evidence="9">
    <location>
        <begin position="144"/>
        <end position="165"/>
    </location>
</feature>
<dbReference type="AlphaFoldDB" id="A0AAW1G287"/>
<dbReference type="GO" id="GO:0007200">
    <property type="term" value="P:phospholipase C-activating G protein-coupled receptor signaling pathway"/>
    <property type="evidence" value="ECO:0007669"/>
    <property type="project" value="TreeGrafter"/>
</dbReference>
<comment type="subcellular location">
    <subcellularLocation>
        <location evidence="1">Membrane</location>
        <topology evidence="1">Multi-pass membrane protein</topology>
    </subcellularLocation>
</comment>
<proteinExistence type="predicted"/>
<evidence type="ECO:0000313" key="11">
    <source>
        <dbReference type="EMBL" id="KAK9540943.1"/>
    </source>
</evidence>
<dbReference type="GO" id="GO:0005886">
    <property type="term" value="C:plasma membrane"/>
    <property type="evidence" value="ECO:0007669"/>
    <property type="project" value="TreeGrafter"/>
</dbReference>
<evidence type="ECO:0000256" key="6">
    <source>
        <dbReference type="ARBA" id="ARBA00023170"/>
    </source>
</evidence>
<dbReference type="PANTHER" id="PTHR24232">
    <property type="entry name" value="G-PROTEIN COUPLED RECEPTOR"/>
    <property type="match status" value="1"/>
</dbReference>
<dbReference type="GO" id="GO:0035025">
    <property type="term" value="P:positive regulation of Rho protein signal transduction"/>
    <property type="evidence" value="ECO:0007669"/>
    <property type="project" value="TreeGrafter"/>
</dbReference>
<keyword evidence="5 9" id="KW-0472">Membrane</keyword>
<dbReference type="Proteomes" id="UP001488805">
    <property type="component" value="Unassembled WGS sequence"/>
</dbReference>
<organism evidence="11 12">
    <name type="scientific">Zoarces viviparus</name>
    <name type="common">Viviparous eelpout</name>
    <name type="synonym">Blennius viviparus</name>
    <dbReference type="NCBI Taxonomy" id="48416"/>
    <lineage>
        <taxon>Eukaryota</taxon>
        <taxon>Metazoa</taxon>
        <taxon>Chordata</taxon>
        <taxon>Craniata</taxon>
        <taxon>Vertebrata</taxon>
        <taxon>Euteleostomi</taxon>
        <taxon>Actinopterygii</taxon>
        <taxon>Neopterygii</taxon>
        <taxon>Teleostei</taxon>
        <taxon>Neoteleostei</taxon>
        <taxon>Acanthomorphata</taxon>
        <taxon>Eupercaria</taxon>
        <taxon>Perciformes</taxon>
        <taxon>Cottioidei</taxon>
        <taxon>Zoarcales</taxon>
        <taxon>Zoarcidae</taxon>
        <taxon>Zoarcinae</taxon>
        <taxon>Zoarces</taxon>
    </lineage>
</organism>
<evidence type="ECO:0000256" key="1">
    <source>
        <dbReference type="ARBA" id="ARBA00004141"/>
    </source>
</evidence>
<keyword evidence="7" id="KW-0325">Glycoprotein</keyword>
<keyword evidence="6" id="KW-0675">Receptor</keyword>
<evidence type="ECO:0000256" key="9">
    <source>
        <dbReference type="SAM" id="Phobius"/>
    </source>
</evidence>
<keyword evidence="2 9" id="KW-0812">Transmembrane</keyword>
<evidence type="ECO:0000256" key="3">
    <source>
        <dbReference type="ARBA" id="ARBA00022989"/>
    </source>
</evidence>
<evidence type="ECO:0000259" key="10">
    <source>
        <dbReference type="PROSITE" id="PS50262"/>
    </source>
</evidence>
<feature type="transmembrane region" description="Helical" evidence="9">
    <location>
        <begin position="117"/>
        <end position="138"/>
    </location>
</feature>
<feature type="transmembrane region" description="Helical" evidence="9">
    <location>
        <begin position="222"/>
        <end position="245"/>
    </location>
</feature>
<keyword evidence="12" id="KW-1185">Reference proteome</keyword>
<dbReference type="PANTHER" id="PTHR24232:SF107">
    <property type="entry name" value="HYDROXYCARBOXYLIC ACID RECEPTOR 2-LIKE"/>
    <property type="match status" value="1"/>
</dbReference>
<evidence type="ECO:0000313" key="12">
    <source>
        <dbReference type="Proteomes" id="UP001488805"/>
    </source>
</evidence>
<dbReference type="EMBL" id="JBCEZU010000013">
    <property type="protein sequence ID" value="KAK9540943.1"/>
    <property type="molecule type" value="Genomic_DNA"/>
</dbReference>
<dbReference type="InterPro" id="IPR017452">
    <property type="entry name" value="GPCR_Rhodpsn_7TM"/>
</dbReference>